<comment type="similarity">
    <text evidence="9">Belongs to the peroxiredoxin family. BCP/PrxQ subfamily.</text>
</comment>
<evidence type="ECO:0000256" key="1">
    <source>
        <dbReference type="ARBA" id="ARBA00003330"/>
    </source>
</evidence>
<comment type="catalytic activity">
    <reaction evidence="11">
        <text>a hydroperoxide + [thioredoxin]-dithiol = an alcohol + [thioredoxin]-disulfide + H2O</text>
        <dbReference type="Rhea" id="RHEA:62620"/>
        <dbReference type="Rhea" id="RHEA-COMP:10698"/>
        <dbReference type="Rhea" id="RHEA-COMP:10700"/>
        <dbReference type="ChEBI" id="CHEBI:15377"/>
        <dbReference type="ChEBI" id="CHEBI:29950"/>
        <dbReference type="ChEBI" id="CHEBI:30879"/>
        <dbReference type="ChEBI" id="CHEBI:35924"/>
        <dbReference type="ChEBI" id="CHEBI:50058"/>
        <dbReference type="EC" id="1.11.1.24"/>
    </reaction>
</comment>
<evidence type="ECO:0000313" key="14">
    <source>
        <dbReference type="EMBL" id="MBM7125088.1"/>
    </source>
</evidence>
<feature type="chain" id="PRO_5046502601" description="thioredoxin-dependent peroxiredoxin" evidence="12">
    <location>
        <begin position="27"/>
        <end position="203"/>
    </location>
</feature>
<evidence type="ECO:0000256" key="8">
    <source>
        <dbReference type="ARBA" id="ARBA00032824"/>
    </source>
</evidence>
<dbReference type="PANTHER" id="PTHR42801">
    <property type="entry name" value="THIOREDOXIN-DEPENDENT PEROXIDE REDUCTASE"/>
    <property type="match status" value="1"/>
</dbReference>
<keyword evidence="3" id="KW-0575">Peroxidase</keyword>
<dbReference type="InterPro" id="IPR050924">
    <property type="entry name" value="Peroxiredoxin_BCP/PrxQ"/>
</dbReference>
<feature type="signal peptide" evidence="12">
    <location>
        <begin position="1"/>
        <end position="26"/>
    </location>
</feature>
<protein>
    <recommendedName>
        <fullName evidence="2">thioredoxin-dependent peroxiredoxin</fullName>
        <ecNumber evidence="2">1.11.1.24</ecNumber>
    </recommendedName>
    <alternativeName>
        <fullName evidence="8">Thioredoxin peroxidase</fullName>
    </alternativeName>
    <alternativeName>
        <fullName evidence="10">Thioredoxin-dependent peroxiredoxin Bcp</fullName>
    </alternativeName>
</protein>
<keyword evidence="4" id="KW-0049">Antioxidant</keyword>
<dbReference type="PANTHER" id="PTHR42801:SF4">
    <property type="entry name" value="AHPC_TSA FAMILY PROTEIN"/>
    <property type="match status" value="1"/>
</dbReference>
<evidence type="ECO:0000259" key="13">
    <source>
        <dbReference type="PROSITE" id="PS51352"/>
    </source>
</evidence>
<evidence type="ECO:0000256" key="5">
    <source>
        <dbReference type="ARBA" id="ARBA00023002"/>
    </source>
</evidence>
<gene>
    <name evidence="14" type="ORF">ISP19_06800</name>
</gene>
<evidence type="ECO:0000256" key="7">
    <source>
        <dbReference type="ARBA" id="ARBA00023284"/>
    </source>
</evidence>
<reference evidence="14" key="1">
    <citation type="submission" date="2020-10" db="EMBL/GenBank/DDBJ databases">
        <title>Phylogeny of dyella-like bacteria.</title>
        <authorList>
            <person name="Fu J."/>
        </authorList>
    </citation>
    <scope>NUCLEOTIDE SEQUENCE</scope>
    <source>
        <strain evidence="14">DHOC52</strain>
    </source>
</reference>
<keyword evidence="6" id="KW-1015">Disulfide bond</keyword>
<dbReference type="EC" id="1.11.1.24" evidence="2"/>
<comment type="caution">
    <text evidence="14">The sequence shown here is derived from an EMBL/GenBank/DDBJ whole genome shotgun (WGS) entry which is preliminary data.</text>
</comment>
<keyword evidence="5" id="KW-0560">Oxidoreductase</keyword>
<evidence type="ECO:0000256" key="4">
    <source>
        <dbReference type="ARBA" id="ARBA00022862"/>
    </source>
</evidence>
<accession>A0ABS2K1I7</accession>
<dbReference type="Pfam" id="PF00578">
    <property type="entry name" value="AhpC-TSA"/>
    <property type="match status" value="1"/>
</dbReference>
<dbReference type="Proteomes" id="UP001430149">
    <property type="component" value="Unassembled WGS sequence"/>
</dbReference>
<dbReference type="RefSeq" id="WP_204680614.1">
    <property type="nucleotide sequence ID" value="NZ_BSNR01000018.1"/>
</dbReference>
<proteinExistence type="inferred from homology"/>
<keyword evidence="12" id="KW-0732">Signal</keyword>
<evidence type="ECO:0000256" key="11">
    <source>
        <dbReference type="ARBA" id="ARBA00049091"/>
    </source>
</evidence>
<evidence type="ECO:0000256" key="12">
    <source>
        <dbReference type="SAM" id="SignalP"/>
    </source>
</evidence>
<dbReference type="EMBL" id="JADIKE010000031">
    <property type="protein sequence ID" value="MBM7125088.1"/>
    <property type="molecule type" value="Genomic_DNA"/>
</dbReference>
<dbReference type="InterPro" id="IPR000866">
    <property type="entry name" value="AhpC/TSA"/>
</dbReference>
<keyword evidence="7" id="KW-0676">Redox-active center</keyword>
<dbReference type="InterPro" id="IPR013766">
    <property type="entry name" value="Thioredoxin_domain"/>
</dbReference>
<evidence type="ECO:0000256" key="6">
    <source>
        <dbReference type="ARBA" id="ARBA00023157"/>
    </source>
</evidence>
<dbReference type="CDD" id="cd03017">
    <property type="entry name" value="PRX_BCP"/>
    <property type="match status" value="1"/>
</dbReference>
<dbReference type="SUPFAM" id="SSF52833">
    <property type="entry name" value="Thioredoxin-like"/>
    <property type="match status" value="1"/>
</dbReference>
<evidence type="ECO:0000256" key="10">
    <source>
        <dbReference type="ARBA" id="ARBA00042639"/>
    </source>
</evidence>
<dbReference type="PROSITE" id="PS51352">
    <property type="entry name" value="THIOREDOXIN_2"/>
    <property type="match status" value="1"/>
</dbReference>
<feature type="domain" description="Thioredoxin" evidence="13">
    <location>
        <begin position="28"/>
        <end position="200"/>
    </location>
</feature>
<organism evidence="14 15">
    <name type="scientific">Dyella flava</name>
    <dbReference type="NCBI Taxonomy" id="1920170"/>
    <lineage>
        <taxon>Bacteria</taxon>
        <taxon>Pseudomonadati</taxon>
        <taxon>Pseudomonadota</taxon>
        <taxon>Gammaproteobacteria</taxon>
        <taxon>Lysobacterales</taxon>
        <taxon>Rhodanobacteraceae</taxon>
        <taxon>Dyella</taxon>
    </lineage>
</organism>
<evidence type="ECO:0000256" key="9">
    <source>
        <dbReference type="ARBA" id="ARBA00038489"/>
    </source>
</evidence>
<comment type="function">
    <text evidence="1">Thiol-specific peroxidase that catalyzes the reduction of hydrogen peroxide and organic hydroperoxides to water and alcohols, respectively. Plays a role in cell protection against oxidative stress by detoxifying peroxides and as sensor of hydrogen peroxide-mediated signaling events.</text>
</comment>
<dbReference type="InterPro" id="IPR036249">
    <property type="entry name" value="Thioredoxin-like_sf"/>
</dbReference>
<evidence type="ECO:0000256" key="2">
    <source>
        <dbReference type="ARBA" id="ARBA00013017"/>
    </source>
</evidence>
<dbReference type="Gene3D" id="3.40.30.10">
    <property type="entry name" value="Glutaredoxin"/>
    <property type="match status" value="1"/>
</dbReference>
<keyword evidence="15" id="KW-1185">Reference proteome</keyword>
<evidence type="ECO:0000256" key="3">
    <source>
        <dbReference type="ARBA" id="ARBA00022559"/>
    </source>
</evidence>
<evidence type="ECO:0000313" key="15">
    <source>
        <dbReference type="Proteomes" id="UP001430149"/>
    </source>
</evidence>
<sequence>MKKYLLGSMAAGTLAATLCLAMPAFAALNQGASAPDFTAEASLAGKDFTFSLKQALKKGPVVVYFYPSAYTGGCDIEAHTFATDKDKFDAAGATIIGVSADSIQRLNTFSSDPNYCAGKFPVASDADGKIAASYDLKLTAAQPGLTDVRGKTIDHGFIPRTTFVIGRDGKIVAMFSSEADHLHPEDHVKKSLAIVEQMQGKAP</sequence>
<name>A0ABS2K1I7_9GAMM</name>